<comment type="caution">
    <text evidence="4">The sequence shown here is derived from an EMBL/GenBank/DDBJ whole genome shotgun (WGS) entry which is preliminary data.</text>
</comment>
<dbReference type="Pfam" id="PF00326">
    <property type="entry name" value="Peptidase_S9"/>
    <property type="match status" value="1"/>
</dbReference>
<dbReference type="InterPro" id="IPR029058">
    <property type="entry name" value="AB_hydrolase_fold"/>
</dbReference>
<gene>
    <name evidence="4" type="ORF">M0G41_14505</name>
</gene>
<dbReference type="EMBL" id="JALNMH010000012">
    <property type="protein sequence ID" value="MCK7594878.1"/>
    <property type="molecule type" value="Genomic_DNA"/>
</dbReference>
<dbReference type="InterPro" id="IPR001375">
    <property type="entry name" value="Peptidase_S9_cat"/>
</dbReference>
<proteinExistence type="predicted"/>
<feature type="domain" description="Peptidase S9 prolyl oligopeptidase catalytic" evidence="3">
    <location>
        <begin position="473"/>
        <end position="663"/>
    </location>
</feature>
<evidence type="ECO:0000259" key="3">
    <source>
        <dbReference type="Pfam" id="PF00326"/>
    </source>
</evidence>
<keyword evidence="5" id="KW-1185">Reference proteome</keyword>
<accession>A0ABT0GK13</accession>
<organism evidence="4 5">
    <name type="scientific">Pseudomarimonas salicorniae</name>
    <dbReference type="NCBI Taxonomy" id="2933270"/>
    <lineage>
        <taxon>Bacteria</taxon>
        <taxon>Pseudomonadati</taxon>
        <taxon>Pseudomonadota</taxon>
        <taxon>Gammaproteobacteria</taxon>
        <taxon>Lysobacterales</taxon>
        <taxon>Lysobacteraceae</taxon>
        <taxon>Pseudomarimonas</taxon>
    </lineage>
</organism>
<sequence>MNSTFRLSLVALAVGMAAQADARNPIPIESLSHVPEIQSVSMSADGRNIVALVKGGGEEGDTALATWNVDRLEDGPRLTASGDRMKFIGASALKADRILVATRQEFTGALQGCGEGKTTGSTKTFVSKTYLTDVEHSKFDEAFAKNARRIGISEQMQRCLELTGTANLVSTLPLDPENVIVQQLNQMTLTSEYVLYNLKTDEAKSLFRGTGRTSPGLFNPRNGEVLTRTELEEASSKEFEQKIYIRKPGSEEFELHENLTRKLSDRYTFEFVGIDEASGKFYVLTDLYSDRVEARMYDATARKFDNEPLVAHPEFSIGGIIQGTRESDFNQVIGFSVAAMVPQVVYVDPELKSIHEALGKLYPGQRVSISGYNSDRSRVLFVTQSHRHPPAYHVLLDRKKVLTLGRSRPSINPEDIGEQRWVTYKARDGLEIPGILDLPAGWTKDQGPLPTVIHPHGGPWSRDGGGWDASGWVPFLTSRGYAVLRPQYRGSSGLGRKLWLAGDSEWGQKMQDDKDDGAAWLVEQGIADPDRLHIFGYSYGGFAAAAAVVRPDSPYQCAISGAPVTDLARLGNTWSDSRIQRILQGRTVTGMDPMKNTDKANIPVLLFVGDRDVRTPSWHAEDFYKAVKDKVTARYELIPDQPHSLPWYPRHFRTQFKLMEEFLNGPCKSGGSKSVAAAN</sequence>
<dbReference type="PANTHER" id="PTHR42776">
    <property type="entry name" value="SERINE PEPTIDASE S9 FAMILY MEMBER"/>
    <property type="match status" value="1"/>
</dbReference>
<dbReference type="SUPFAM" id="SSF53474">
    <property type="entry name" value="alpha/beta-Hydrolases"/>
    <property type="match status" value="1"/>
</dbReference>
<keyword evidence="2" id="KW-0732">Signal</keyword>
<reference evidence="4" key="1">
    <citation type="submission" date="2022-04" db="EMBL/GenBank/DDBJ databases">
        <title>Lysobacter sp. CAU 1642 isolated from sea sand.</title>
        <authorList>
            <person name="Kim W."/>
        </authorList>
    </citation>
    <scope>NUCLEOTIDE SEQUENCE</scope>
    <source>
        <strain evidence="4">CAU 1642</strain>
    </source>
</reference>
<feature type="signal peptide" evidence="2">
    <location>
        <begin position="1"/>
        <end position="22"/>
    </location>
</feature>
<evidence type="ECO:0000256" key="2">
    <source>
        <dbReference type="SAM" id="SignalP"/>
    </source>
</evidence>
<evidence type="ECO:0000313" key="4">
    <source>
        <dbReference type="EMBL" id="MCK7594878.1"/>
    </source>
</evidence>
<evidence type="ECO:0000256" key="1">
    <source>
        <dbReference type="ARBA" id="ARBA00022801"/>
    </source>
</evidence>
<evidence type="ECO:0000313" key="5">
    <source>
        <dbReference type="Proteomes" id="UP001431449"/>
    </source>
</evidence>
<dbReference type="PANTHER" id="PTHR42776:SF27">
    <property type="entry name" value="DIPEPTIDYL PEPTIDASE FAMILY MEMBER 6"/>
    <property type="match status" value="1"/>
</dbReference>
<name>A0ABT0GK13_9GAMM</name>
<keyword evidence="1" id="KW-0378">Hydrolase</keyword>
<dbReference type="Proteomes" id="UP001431449">
    <property type="component" value="Unassembled WGS sequence"/>
</dbReference>
<dbReference type="Gene3D" id="3.40.50.1820">
    <property type="entry name" value="alpha/beta hydrolase"/>
    <property type="match status" value="1"/>
</dbReference>
<protein>
    <submittedName>
        <fullName evidence="4">Prolyl oligopeptidase family serine peptidase</fullName>
    </submittedName>
</protein>
<dbReference type="RefSeq" id="WP_248210554.1">
    <property type="nucleotide sequence ID" value="NZ_JALNMH010000012.1"/>
</dbReference>
<feature type="chain" id="PRO_5046309695" evidence="2">
    <location>
        <begin position="23"/>
        <end position="679"/>
    </location>
</feature>